<accession>X1SEK7</accession>
<comment type="caution">
    <text evidence="1">The sequence shown here is derived from an EMBL/GenBank/DDBJ whole genome shotgun (WGS) entry which is preliminary data.</text>
</comment>
<organism evidence="1">
    <name type="scientific">marine sediment metagenome</name>
    <dbReference type="NCBI Taxonomy" id="412755"/>
    <lineage>
        <taxon>unclassified sequences</taxon>
        <taxon>metagenomes</taxon>
        <taxon>ecological metagenomes</taxon>
    </lineage>
</organism>
<reference evidence="1" key="1">
    <citation type="journal article" date="2014" name="Front. Microbiol.">
        <title>High frequency of phylogenetically diverse reductive dehalogenase-homologous genes in deep subseafloor sedimentary metagenomes.</title>
        <authorList>
            <person name="Kawai M."/>
            <person name="Futagami T."/>
            <person name="Toyoda A."/>
            <person name="Takaki Y."/>
            <person name="Nishi S."/>
            <person name="Hori S."/>
            <person name="Arai W."/>
            <person name="Tsubouchi T."/>
            <person name="Morono Y."/>
            <person name="Uchiyama I."/>
            <person name="Ito T."/>
            <person name="Fujiyama A."/>
            <person name="Inagaki F."/>
            <person name="Takami H."/>
        </authorList>
    </citation>
    <scope>NUCLEOTIDE SEQUENCE</scope>
    <source>
        <strain evidence="1">Expedition CK06-06</strain>
    </source>
</reference>
<protein>
    <submittedName>
        <fullName evidence="1">Uncharacterized protein</fullName>
    </submittedName>
</protein>
<dbReference type="AlphaFoldDB" id="X1SEK7"/>
<dbReference type="EMBL" id="BARW01000567">
    <property type="protein sequence ID" value="GAI66224.1"/>
    <property type="molecule type" value="Genomic_DNA"/>
</dbReference>
<sequence>MVKSPERWLDKQLARVRVAEGDFRAGVEAVTENPAAKALAANAKRIKKLQDSIANKTWEKRMAKVSLDDWKKKAAGIGADRFISGVEANVDKIENFIRAFQPKLESLTTSVKAMPDTTEAERDSRVLAMVRGLRKLKGTW</sequence>
<evidence type="ECO:0000313" key="1">
    <source>
        <dbReference type="EMBL" id="GAI66224.1"/>
    </source>
</evidence>
<gene>
    <name evidence="1" type="ORF">S12H4_02349</name>
</gene>
<name>X1SEK7_9ZZZZ</name>
<proteinExistence type="predicted"/>